<protein>
    <submittedName>
        <fullName evidence="6">LysR family transcriptional regulator</fullName>
    </submittedName>
</protein>
<evidence type="ECO:0000313" key="7">
    <source>
        <dbReference type="Proteomes" id="UP001343724"/>
    </source>
</evidence>
<accession>A0ABU6IYG7</accession>
<dbReference type="PANTHER" id="PTHR30419:SF8">
    <property type="entry name" value="NITROGEN ASSIMILATION TRANSCRIPTIONAL ACTIVATOR-RELATED"/>
    <property type="match status" value="1"/>
</dbReference>
<keyword evidence="3" id="KW-0238">DNA-binding</keyword>
<dbReference type="RefSeq" id="WP_326437757.1">
    <property type="nucleotide sequence ID" value="NZ_JAYMFH010000005.1"/>
</dbReference>
<dbReference type="InterPro" id="IPR036390">
    <property type="entry name" value="WH_DNA-bd_sf"/>
</dbReference>
<dbReference type="PRINTS" id="PR00039">
    <property type="entry name" value="HTHLYSR"/>
</dbReference>
<dbReference type="SUPFAM" id="SSF53850">
    <property type="entry name" value="Periplasmic binding protein-like II"/>
    <property type="match status" value="1"/>
</dbReference>
<dbReference type="Gene3D" id="3.40.190.290">
    <property type="match status" value="1"/>
</dbReference>
<evidence type="ECO:0000256" key="4">
    <source>
        <dbReference type="ARBA" id="ARBA00023163"/>
    </source>
</evidence>
<comment type="caution">
    <text evidence="6">The sequence shown here is derived from an EMBL/GenBank/DDBJ whole genome shotgun (WGS) entry which is preliminary data.</text>
</comment>
<dbReference type="CDD" id="cd05466">
    <property type="entry name" value="PBP2_LTTR_substrate"/>
    <property type="match status" value="1"/>
</dbReference>
<sequence>MELRQLRYFVAIAREGSITNAAAKLYITQPTLSRQMSELEQEIGTQLLIRSKKRLALTADGESFFRHATRILDMADEAVAQFAESTSAIEGDVFIGCGESKNLRLVFRIIADIAENHPGIRVHITTGNAMDLLHQLNNGYFDFVFQYERLYEGRNECDSLELTTKNRLVCIVRKDHPLSQKAELSPVDLTTGRLAASRQAMNSSVLRAWGDDMLQQLNVTATYNLPFNGVAMVEAGLADLMLNYEGLYTPSPESPAVVIPLVDAPEGSEFLVWRKDKRFSRAAQYVFDHLLDELRA</sequence>
<evidence type="ECO:0000256" key="2">
    <source>
        <dbReference type="ARBA" id="ARBA00023015"/>
    </source>
</evidence>
<evidence type="ECO:0000256" key="3">
    <source>
        <dbReference type="ARBA" id="ARBA00023125"/>
    </source>
</evidence>
<dbReference type="InterPro" id="IPR000847">
    <property type="entry name" value="LysR_HTH_N"/>
</dbReference>
<reference evidence="6 7" key="1">
    <citation type="submission" date="2024-01" db="EMBL/GenBank/DDBJ databases">
        <title>novel species in genus Adlercreutzia.</title>
        <authorList>
            <person name="Liu X."/>
        </authorList>
    </citation>
    <scope>NUCLEOTIDE SEQUENCE [LARGE SCALE GENOMIC DNA]</scope>
    <source>
        <strain evidence="6 7">R22</strain>
    </source>
</reference>
<dbReference type="SUPFAM" id="SSF46785">
    <property type="entry name" value="Winged helix' DNA-binding domain"/>
    <property type="match status" value="1"/>
</dbReference>
<feature type="domain" description="HTH lysR-type" evidence="5">
    <location>
        <begin position="1"/>
        <end position="58"/>
    </location>
</feature>
<dbReference type="Pfam" id="PF03466">
    <property type="entry name" value="LysR_substrate"/>
    <property type="match status" value="1"/>
</dbReference>
<dbReference type="Pfam" id="PF00126">
    <property type="entry name" value="HTH_1"/>
    <property type="match status" value="1"/>
</dbReference>
<dbReference type="Proteomes" id="UP001343724">
    <property type="component" value="Unassembled WGS sequence"/>
</dbReference>
<name>A0ABU6IYG7_9ACTN</name>
<comment type="similarity">
    <text evidence="1">Belongs to the LysR transcriptional regulatory family.</text>
</comment>
<evidence type="ECO:0000259" key="5">
    <source>
        <dbReference type="PROSITE" id="PS50931"/>
    </source>
</evidence>
<dbReference type="EMBL" id="JAYMFH010000005">
    <property type="protein sequence ID" value="MEC4294818.1"/>
    <property type="molecule type" value="Genomic_DNA"/>
</dbReference>
<gene>
    <name evidence="6" type="ORF">VJ920_05815</name>
</gene>
<keyword evidence="7" id="KW-1185">Reference proteome</keyword>
<dbReference type="PROSITE" id="PS50931">
    <property type="entry name" value="HTH_LYSR"/>
    <property type="match status" value="1"/>
</dbReference>
<dbReference type="PANTHER" id="PTHR30419">
    <property type="entry name" value="HTH-TYPE TRANSCRIPTIONAL REGULATOR YBHD"/>
    <property type="match status" value="1"/>
</dbReference>
<dbReference type="InterPro" id="IPR005119">
    <property type="entry name" value="LysR_subst-bd"/>
</dbReference>
<dbReference type="InterPro" id="IPR036388">
    <property type="entry name" value="WH-like_DNA-bd_sf"/>
</dbReference>
<evidence type="ECO:0000313" key="6">
    <source>
        <dbReference type="EMBL" id="MEC4294818.1"/>
    </source>
</evidence>
<dbReference type="Gene3D" id="1.10.10.10">
    <property type="entry name" value="Winged helix-like DNA-binding domain superfamily/Winged helix DNA-binding domain"/>
    <property type="match status" value="1"/>
</dbReference>
<keyword evidence="2" id="KW-0805">Transcription regulation</keyword>
<proteinExistence type="inferred from homology"/>
<evidence type="ECO:0000256" key="1">
    <source>
        <dbReference type="ARBA" id="ARBA00009437"/>
    </source>
</evidence>
<dbReference type="InterPro" id="IPR050950">
    <property type="entry name" value="HTH-type_LysR_regulators"/>
</dbReference>
<organism evidence="6 7">
    <name type="scientific">Adlercreutzia shanghongiae</name>
    <dbReference type="NCBI Taxonomy" id="3111773"/>
    <lineage>
        <taxon>Bacteria</taxon>
        <taxon>Bacillati</taxon>
        <taxon>Actinomycetota</taxon>
        <taxon>Coriobacteriia</taxon>
        <taxon>Eggerthellales</taxon>
        <taxon>Eggerthellaceae</taxon>
        <taxon>Adlercreutzia</taxon>
    </lineage>
</organism>
<keyword evidence="4" id="KW-0804">Transcription</keyword>